<dbReference type="PROSITE" id="PS01248">
    <property type="entry name" value="EGF_LAM_1"/>
    <property type="match status" value="2"/>
</dbReference>
<dbReference type="CDD" id="cd00055">
    <property type="entry name" value="EGF_Lam"/>
    <property type="match status" value="2"/>
</dbReference>
<dbReference type="GO" id="GO:0009888">
    <property type="term" value="P:tissue development"/>
    <property type="evidence" value="ECO:0007669"/>
    <property type="project" value="TreeGrafter"/>
</dbReference>
<evidence type="ECO:0000313" key="5">
    <source>
        <dbReference type="EMBL" id="OBS83517.1"/>
    </source>
</evidence>
<feature type="domain" description="Laminin EGF-like" evidence="4">
    <location>
        <begin position="57"/>
        <end position="103"/>
    </location>
</feature>
<sequence>CVCNYLGTVQEHCNGSDCHCDKGTGQCLCLPNVIGQNCDQCAPNTWQLASGTGCEPCNCNAAHSFGPSCNEFTGQCQCMPGFGGRTCSECQELFWGDPDVECR</sequence>
<dbReference type="InterPro" id="IPR002049">
    <property type="entry name" value="LE_dom"/>
</dbReference>
<dbReference type="OrthoDB" id="5985440at2759"/>
<protein>
    <recommendedName>
        <fullName evidence="4">Laminin EGF-like domain-containing protein</fullName>
    </recommendedName>
</protein>
<dbReference type="STRING" id="56216.A0A1A6I0L7"/>
<dbReference type="Pfam" id="PF00053">
    <property type="entry name" value="EGF_laminin"/>
    <property type="match status" value="2"/>
</dbReference>
<dbReference type="GO" id="GO:0009887">
    <property type="term" value="P:animal organ morphogenesis"/>
    <property type="evidence" value="ECO:0007669"/>
    <property type="project" value="TreeGrafter"/>
</dbReference>
<feature type="domain" description="Laminin EGF-like" evidence="4">
    <location>
        <begin position="1"/>
        <end position="56"/>
    </location>
</feature>
<dbReference type="SUPFAM" id="SSF57196">
    <property type="entry name" value="EGF/Laminin"/>
    <property type="match status" value="2"/>
</dbReference>
<dbReference type="InterPro" id="IPR050440">
    <property type="entry name" value="Laminin/Netrin_ECM"/>
</dbReference>
<evidence type="ECO:0000256" key="3">
    <source>
        <dbReference type="PROSITE-ProRule" id="PRU00460"/>
    </source>
</evidence>
<comment type="caution">
    <text evidence="5">The sequence shown here is derived from an EMBL/GenBank/DDBJ whole genome shotgun (WGS) entry which is preliminary data.</text>
</comment>
<evidence type="ECO:0000259" key="4">
    <source>
        <dbReference type="PROSITE" id="PS50027"/>
    </source>
</evidence>
<dbReference type="PANTHER" id="PTHR10574">
    <property type="entry name" value="NETRIN/LAMININ-RELATED"/>
    <property type="match status" value="1"/>
</dbReference>
<dbReference type="GO" id="GO:0043256">
    <property type="term" value="C:laminin complex"/>
    <property type="evidence" value="ECO:0007669"/>
    <property type="project" value="TreeGrafter"/>
</dbReference>
<organism evidence="5 6">
    <name type="scientific">Neotoma lepida</name>
    <name type="common">Desert woodrat</name>
    <dbReference type="NCBI Taxonomy" id="56216"/>
    <lineage>
        <taxon>Eukaryota</taxon>
        <taxon>Metazoa</taxon>
        <taxon>Chordata</taxon>
        <taxon>Craniata</taxon>
        <taxon>Vertebrata</taxon>
        <taxon>Euteleostomi</taxon>
        <taxon>Mammalia</taxon>
        <taxon>Eutheria</taxon>
        <taxon>Euarchontoglires</taxon>
        <taxon>Glires</taxon>
        <taxon>Rodentia</taxon>
        <taxon>Myomorpha</taxon>
        <taxon>Muroidea</taxon>
        <taxon>Cricetidae</taxon>
        <taxon>Neotominae</taxon>
        <taxon>Neotoma</taxon>
    </lineage>
</organism>
<feature type="disulfide bond" evidence="3">
    <location>
        <begin position="29"/>
        <end position="38"/>
    </location>
</feature>
<comment type="caution">
    <text evidence="3">Lacks conserved residue(s) required for the propagation of feature annotation.</text>
</comment>
<dbReference type="GO" id="GO:0034446">
    <property type="term" value="P:substrate adhesion-dependent cell spreading"/>
    <property type="evidence" value="ECO:0007669"/>
    <property type="project" value="TreeGrafter"/>
</dbReference>
<dbReference type="GO" id="GO:0016477">
    <property type="term" value="P:cell migration"/>
    <property type="evidence" value="ECO:0007669"/>
    <property type="project" value="TreeGrafter"/>
</dbReference>
<feature type="disulfide bond" evidence="3">
    <location>
        <begin position="59"/>
        <end position="76"/>
    </location>
</feature>
<feature type="disulfide bond" evidence="3">
    <location>
        <begin position="78"/>
        <end position="87"/>
    </location>
</feature>
<proteinExistence type="predicted"/>
<reference evidence="5 6" key="1">
    <citation type="submission" date="2016-06" db="EMBL/GenBank/DDBJ databases">
        <title>The Draft Genome Sequence and Annotation of the Desert Woodrat Neotoma lepida.</title>
        <authorList>
            <person name="Campbell M."/>
            <person name="Oakeson K.F."/>
            <person name="Yandell M."/>
            <person name="Halpert J.R."/>
            <person name="Dearing D."/>
        </authorList>
    </citation>
    <scope>NUCLEOTIDE SEQUENCE [LARGE SCALE GENOMIC DNA]</scope>
    <source>
        <strain evidence="5">417</strain>
        <tissue evidence="5">Liver</tissue>
    </source>
</reference>
<dbReference type="PROSITE" id="PS50027">
    <property type="entry name" value="EGF_LAM_2"/>
    <property type="match status" value="2"/>
</dbReference>
<feature type="non-terminal residue" evidence="5">
    <location>
        <position position="1"/>
    </location>
</feature>
<evidence type="ECO:0000256" key="2">
    <source>
        <dbReference type="ARBA" id="ARBA00023292"/>
    </source>
</evidence>
<accession>A0A1A6I0L7</accession>
<keyword evidence="6" id="KW-1185">Reference proteome</keyword>
<dbReference type="FunFam" id="2.10.25.10:FF:000145">
    <property type="entry name" value="Laminin subunit beta 1"/>
    <property type="match status" value="1"/>
</dbReference>
<keyword evidence="1 3" id="KW-1015">Disulfide bond</keyword>
<dbReference type="AlphaFoldDB" id="A0A1A6I0L7"/>
<gene>
    <name evidence="5" type="ORF">A6R68_22493</name>
</gene>
<feature type="disulfide bond" evidence="3">
    <location>
        <begin position="57"/>
        <end position="69"/>
    </location>
</feature>
<feature type="disulfide bond" evidence="3">
    <location>
        <begin position="1"/>
        <end position="13"/>
    </location>
</feature>
<keyword evidence="2 3" id="KW-0424">Laminin EGF-like domain</keyword>
<name>A0A1A6I0L7_NEOLE</name>
<dbReference type="Gene3D" id="2.10.25.10">
    <property type="entry name" value="Laminin"/>
    <property type="match status" value="2"/>
</dbReference>
<dbReference type="SMART" id="SM00180">
    <property type="entry name" value="EGF_Lam"/>
    <property type="match status" value="2"/>
</dbReference>
<evidence type="ECO:0000256" key="1">
    <source>
        <dbReference type="ARBA" id="ARBA00023157"/>
    </source>
</evidence>
<dbReference type="GO" id="GO:0070831">
    <property type="term" value="P:basement membrane assembly"/>
    <property type="evidence" value="ECO:0007669"/>
    <property type="project" value="TreeGrafter"/>
</dbReference>
<dbReference type="GO" id="GO:0007411">
    <property type="term" value="P:axon guidance"/>
    <property type="evidence" value="ECO:0007669"/>
    <property type="project" value="TreeGrafter"/>
</dbReference>
<feature type="non-terminal residue" evidence="5">
    <location>
        <position position="103"/>
    </location>
</feature>
<dbReference type="EMBL" id="LZPO01005560">
    <property type="protein sequence ID" value="OBS83517.1"/>
    <property type="molecule type" value="Genomic_DNA"/>
</dbReference>
<dbReference type="PANTHER" id="PTHR10574:SF268">
    <property type="entry name" value="LAMININ SUBUNIT BETA-3"/>
    <property type="match status" value="1"/>
</dbReference>
<dbReference type="PRINTS" id="PR00011">
    <property type="entry name" value="EGFLAMININ"/>
</dbReference>
<dbReference type="FunFam" id="2.10.25.10:FF:000101">
    <property type="entry name" value="Laminin subunit beta 1"/>
    <property type="match status" value="1"/>
</dbReference>
<evidence type="ECO:0000313" key="6">
    <source>
        <dbReference type="Proteomes" id="UP000092124"/>
    </source>
</evidence>
<dbReference type="Proteomes" id="UP000092124">
    <property type="component" value="Unassembled WGS sequence"/>
</dbReference>